<evidence type="ECO:0000256" key="2">
    <source>
        <dbReference type="ARBA" id="ARBA00023157"/>
    </source>
</evidence>
<evidence type="ECO:0000256" key="1">
    <source>
        <dbReference type="ARBA" id="ARBA00022729"/>
    </source>
</evidence>
<evidence type="ECO:0000313" key="7">
    <source>
        <dbReference type="RefSeq" id="XP_022825490.1"/>
    </source>
</evidence>
<dbReference type="GeneID" id="111355691"/>
<keyword evidence="1" id="KW-0732">Signal</keyword>
<dbReference type="KEGG" id="sliu:111355691"/>
<dbReference type="PROSITE" id="PS01186">
    <property type="entry name" value="EGF_2"/>
    <property type="match status" value="1"/>
</dbReference>
<evidence type="ECO:0000256" key="3">
    <source>
        <dbReference type="SAM" id="MobiDB-lite"/>
    </source>
</evidence>
<evidence type="ECO:0000256" key="4">
    <source>
        <dbReference type="SAM" id="Phobius"/>
    </source>
</evidence>
<keyword evidence="4" id="KW-1133">Transmembrane helix</keyword>
<proteinExistence type="predicted"/>
<dbReference type="InterPro" id="IPR011489">
    <property type="entry name" value="EMI_domain"/>
</dbReference>
<feature type="region of interest" description="Disordered" evidence="3">
    <location>
        <begin position="646"/>
        <end position="666"/>
    </location>
</feature>
<dbReference type="RefSeq" id="XP_022825490.1">
    <property type="nucleotide sequence ID" value="XM_022969722.1"/>
</dbReference>
<keyword evidence="2" id="KW-1015">Disulfide bond</keyword>
<dbReference type="Pfam" id="PF07546">
    <property type="entry name" value="EMI"/>
    <property type="match status" value="1"/>
</dbReference>
<sequence>MVLMDKVLRTIKTKAWCVLFVCAVAIVMEAAALNGDNVCMVKQKYNITKRVKYRAPMSVRTYEWCFSMPPRCSRWNTEMRDLTRLETEERIAEVAVCCPGYKMRDVSCVPICPNGKTGPGCSEDCPDNKWGPNCIHECNRCKKGFCSPITGECECLDGWQGESCDVSMPPTTATPSFEEILTALTTKIIPTTARITSTVTTLRTTVTTPSTTTTTHRTTITTPSTTLTIPTTILTTPTTVATTPTTILTTPTTVATTPTTVATTPTTVATTPTKVATTPTIVATTSSTPVSTPTTTAAPTTKATLPTSASTKNVFTATIVTLDTKENQNNEMTTTHTKEIPKIVTDYVNTTIITTSTTKVTKPTTEAVTEKVKIHPINVKTDKLETTSESIIAIKTAPTANAKPIEVLTTTEMPTTLSLTTVETTIKMETSKKETTVKFLPTTIKFKPKEIWIRPAQKGESPIVETKIKTTHEFPRYRSANNNNKELTPTVTTPKTIIVSIIPTSVSYTTFKKIALTSSFVSAKNSSTVQSYNKTEIESTKPMLTETTTPPIKLSPLSRKDLLATSYFINNTLVSSTSVTPKPTTSSTKSTIIVTKSLETKPIPRINRTNSMMTDINKNVSTFITTASFNATRTSLEMNDLLTTSTTTTTTTSTSPKTTSVTQSSTEHTTKHLIKYVLPKKVTATAEIKKNKPTTNAPKIDDKEFKKANVTKSFTKVTTEGPADDEEFHILTEPEHITAVMGDKGSERSSVDLISVISIAGGVMMAVITVAVVIVMIERCKKPRYEDVRKINDIRMQVMIDNNDVPPPYVRSIFHTPLPDPPSSEKCHYQPISTLDRNLKQFMRPVVVQTISPIMLENFRGILECHYDHLPRRSHEFNTIQTRSSIAPSMNDCSELRQLRASVTESTIEALKCEAKLDVIDSTTSEPLYAEIPCWRPPSEHAIEIMNLNGEAVTEL</sequence>
<feature type="domain" description="EMI" evidence="5">
    <location>
        <begin position="35"/>
        <end position="110"/>
    </location>
</feature>
<keyword evidence="6" id="KW-1185">Reference proteome</keyword>
<protein>
    <submittedName>
        <fullName evidence="7 8">Cell wall protein DAN4-like isoform X1</fullName>
    </submittedName>
</protein>
<name>A0A9J7ISC6_SPOLT</name>
<feature type="transmembrane region" description="Helical" evidence="4">
    <location>
        <begin position="753"/>
        <end position="777"/>
    </location>
</feature>
<dbReference type="Proteomes" id="UP000301870">
    <property type="component" value="Chromosome 21"/>
</dbReference>
<keyword evidence="4" id="KW-0472">Membrane</keyword>
<gene>
    <name evidence="7 8" type="primary">LOC111355691</name>
</gene>
<evidence type="ECO:0000259" key="5">
    <source>
        <dbReference type="PROSITE" id="PS51041"/>
    </source>
</evidence>
<evidence type="ECO:0000313" key="6">
    <source>
        <dbReference type="Proteomes" id="UP000301870"/>
    </source>
</evidence>
<evidence type="ECO:0000313" key="8">
    <source>
        <dbReference type="RefSeq" id="XP_022825491.1"/>
    </source>
</evidence>
<reference evidence="7 8" key="1">
    <citation type="submission" date="2025-04" db="UniProtKB">
        <authorList>
            <consortium name="RefSeq"/>
        </authorList>
    </citation>
    <scope>IDENTIFICATION</scope>
    <source>
        <strain evidence="7 8">Ishihara</strain>
        <tissue evidence="7 8">Whole body</tissue>
    </source>
</reference>
<dbReference type="Gene3D" id="2.170.300.10">
    <property type="entry name" value="Tie2 ligand-binding domain superfamily"/>
    <property type="match status" value="1"/>
</dbReference>
<dbReference type="OrthoDB" id="192253at2759"/>
<dbReference type="PROSITE" id="PS51041">
    <property type="entry name" value="EMI"/>
    <property type="match status" value="1"/>
</dbReference>
<dbReference type="RefSeq" id="XP_022825491.1">
    <property type="nucleotide sequence ID" value="XM_022969723.1"/>
</dbReference>
<dbReference type="AlphaFoldDB" id="A0A9J7ISC6"/>
<accession>A0A9J7ISC6</accession>
<dbReference type="InterPro" id="IPR000742">
    <property type="entry name" value="EGF"/>
</dbReference>
<dbReference type="CTD" id="318930"/>
<keyword evidence="4" id="KW-0812">Transmembrane</keyword>
<organism evidence="6 8">
    <name type="scientific">Spodoptera litura</name>
    <name type="common">Asian cotton leafworm</name>
    <dbReference type="NCBI Taxonomy" id="69820"/>
    <lineage>
        <taxon>Eukaryota</taxon>
        <taxon>Metazoa</taxon>
        <taxon>Ecdysozoa</taxon>
        <taxon>Arthropoda</taxon>
        <taxon>Hexapoda</taxon>
        <taxon>Insecta</taxon>
        <taxon>Pterygota</taxon>
        <taxon>Neoptera</taxon>
        <taxon>Endopterygota</taxon>
        <taxon>Lepidoptera</taxon>
        <taxon>Glossata</taxon>
        <taxon>Ditrysia</taxon>
        <taxon>Noctuoidea</taxon>
        <taxon>Noctuidae</taxon>
        <taxon>Amphipyrinae</taxon>
        <taxon>Spodoptera</taxon>
    </lineage>
</organism>